<proteinExistence type="predicted"/>
<feature type="non-terminal residue" evidence="3">
    <location>
        <position position="1"/>
    </location>
</feature>
<dbReference type="EMBL" id="VGJX01000196">
    <property type="protein sequence ID" value="MBM3274376.1"/>
    <property type="molecule type" value="Genomic_DNA"/>
</dbReference>
<accession>A0A937X1Q4</accession>
<feature type="region of interest" description="Disordered" evidence="2">
    <location>
        <begin position="1"/>
        <end position="22"/>
    </location>
</feature>
<feature type="coiled-coil region" evidence="1">
    <location>
        <begin position="207"/>
        <end position="234"/>
    </location>
</feature>
<gene>
    <name evidence="3" type="ORF">FJZ00_04445</name>
</gene>
<protein>
    <submittedName>
        <fullName evidence="3">Uncharacterized protein</fullName>
    </submittedName>
</protein>
<comment type="caution">
    <text evidence="3">The sequence shown here is derived from an EMBL/GenBank/DDBJ whole genome shotgun (WGS) entry which is preliminary data.</text>
</comment>
<sequence length="237" mass="26581">SRGEPRSVTAPVAPLQADGRPRTPKSFLAKKFNSQVVKAALLDAIGEAMDNAPPGVDPIEAKFWIEGLVFKGILVEQLDCSVLKPEEHLRAIQWMAKVERLHPLKSTYREDLFASKYQLGVLHLKEPPEVPDAVGQGGIALRKLYQVIRTKLEGLGKLGGDQSLAAQRELAAYERLMDAIERAPLAKLERTDQLLASNVYRRIDPYRMDLTSRHARFEENIEALIKELDDVYEKAET</sequence>
<name>A0A937X1Q4_9BACT</name>
<keyword evidence="1" id="KW-0175">Coiled coil</keyword>
<dbReference type="Proteomes" id="UP000703893">
    <property type="component" value="Unassembled WGS sequence"/>
</dbReference>
<evidence type="ECO:0000256" key="2">
    <source>
        <dbReference type="SAM" id="MobiDB-lite"/>
    </source>
</evidence>
<evidence type="ECO:0000313" key="4">
    <source>
        <dbReference type="Proteomes" id="UP000703893"/>
    </source>
</evidence>
<evidence type="ECO:0000313" key="3">
    <source>
        <dbReference type="EMBL" id="MBM3274376.1"/>
    </source>
</evidence>
<dbReference type="AlphaFoldDB" id="A0A937X1Q4"/>
<evidence type="ECO:0000256" key="1">
    <source>
        <dbReference type="SAM" id="Coils"/>
    </source>
</evidence>
<reference evidence="3 4" key="1">
    <citation type="submission" date="2019-03" db="EMBL/GenBank/DDBJ databases">
        <title>Lake Tanganyika Metagenome-Assembled Genomes (MAGs).</title>
        <authorList>
            <person name="Tran P."/>
        </authorList>
    </citation>
    <scope>NUCLEOTIDE SEQUENCE [LARGE SCALE GENOMIC DNA]</scope>
    <source>
        <strain evidence="3">K_DeepCast_65m_m2_236</strain>
    </source>
</reference>
<organism evidence="3 4">
    <name type="scientific">Candidatus Tanganyikabacteria bacterium</name>
    <dbReference type="NCBI Taxonomy" id="2961651"/>
    <lineage>
        <taxon>Bacteria</taxon>
        <taxon>Bacillati</taxon>
        <taxon>Candidatus Sericytochromatia</taxon>
        <taxon>Candidatus Tanganyikabacteria</taxon>
    </lineage>
</organism>